<evidence type="ECO:0000256" key="1">
    <source>
        <dbReference type="ARBA" id="ARBA00004328"/>
    </source>
</evidence>
<comment type="subcellular location">
    <subcellularLocation>
        <location evidence="1">Virion</location>
    </subcellularLocation>
</comment>
<dbReference type="PIRSF" id="PIRSF004075">
    <property type="entry name" value="Coat_protein_tricho/vitivirus"/>
    <property type="match status" value="1"/>
</dbReference>
<reference evidence="4" key="1">
    <citation type="submission" date="2013-05" db="EMBL/GenBank/DDBJ databases">
        <title>Genetically diverse isolates of Grapevine virus A are present in Washington and California vineyards.</title>
        <authorList>
            <person name="Alabi O.J."/>
            <person name="Al Rwahnih M."/>
            <person name="Mekuria T.A."/>
            <person name="Rowhani A."/>
            <person name="Naidu R.A."/>
        </authorList>
    </citation>
    <scope>NUCLEOTIDE SEQUENCE</scope>
    <source>
        <strain evidence="4">BVPN2</strain>
    </source>
</reference>
<protein>
    <submittedName>
        <fullName evidence="4">Coat protein</fullName>
    </submittedName>
</protein>
<gene>
    <name evidence="4" type="primary">CP</name>
</gene>
<name>A0A023J1M1_9VIRU</name>
<accession>A0A023J1M1</accession>
<keyword evidence="3" id="KW-0946">Virion</keyword>
<evidence type="ECO:0000313" key="4">
    <source>
        <dbReference type="EMBL" id="AHC13351.1"/>
    </source>
</evidence>
<dbReference type="GO" id="GO:0019028">
    <property type="term" value="C:viral capsid"/>
    <property type="evidence" value="ECO:0007669"/>
    <property type="project" value="UniProtKB-KW"/>
</dbReference>
<dbReference type="Pfam" id="PF05892">
    <property type="entry name" value="Tricho_coat"/>
    <property type="match status" value="1"/>
</dbReference>
<evidence type="ECO:0000256" key="3">
    <source>
        <dbReference type="ARBA" id="ARBA00022844"/>
    </source>
</evidence>
<dbReference type="InterPro" id="IPR008879">
    <property type="entry name" value="Coat_protein_tricho/vitivirus"/>
</dbReference>
<proteinExistence type="predicted"/>
<keyword evidence="2 4" id="KW-0167">Capsid protein</keyword>
<evidence type="ECO:0000256" key="2">
    <source>
        <dbReference type="ARBA" id="ARBA00022561"/>
    </source>
</evidence>
<sequence length="198" mass="21631">MAHYAKRVEIRAIIEELVLAKAQPTEDASESGYDRNMYLNTLFGYIALVGTSKKAVHYGEVDIVGPKASKKTGIDPRGKLVVSELVGRMRTLSVAVSEGPVKGATLRQMCEPFAQNAYDFLVLMAEMGTYSQLATKMTRSGFKEPQVMFDFASGLDLKALTLQEATVIQAMHSRLFRTEGAKGVFNAQSSVGEQAVEL</sequence>
<organism evidence="4">
    <name type="scientific">Grapevine virus A</name>
    <dbReference type="NCBI Taxonomy" id="35288"/>
    <lineage>
        <taxon>Viruses</taxon>
        <taxon>Riboviria</taxon>
        <taxon>Orthornavirae</taxon>
        <taxon>Kitrinoviricota</taxon>
        <taxon>Alsuviricetes</taxon>
        <taxon>Tymovirales</taxon>
        <taxon>Betaflexiviridae</taxon>
        <taxon>Trivirinae</taxon>
        <taxon>Vitivirus</taxon>
        <taxon>Vitivirus alphavitis</taxon>
    </lineage>
</organism>
<dbReference type="EMBL" id="KF013759">
    <property type="protein sequence ID" value="AHC13351.1"/>
    <property type="molecule type" value="Genomic_RNA"/>
</dbReference>